<evidence type="ECO:0000313" key="3">
    <source>
        <dbReference type="Proteomes" id="UP000094527"/>
    </source>
</evidence>
<dbReference type="OrthoDB" id="8248922at2759"/>
<evidence type="ECO:0000313" key="2">
    <source>
        <dbReference type="EMBL" id="ODM94045.1"/>
    </source>
</evidence>
<dbReference type="PANTHER" id="PTHR42976:SF1">
    <property type="entry name" value="GH18 DOMAIN-CONTAINING PROTEIN-RELATED"/>
    <property type="match status" value="1"/>
</dbReference>
<dbReference type="CDD" id="cd06543">
    <property type="entry name" value="GH18_PF-ChiA-like"/>
    <property type="match status" value="1"/>
</dbReference>
<dbReference type="PANTHER" id="PTHR42976">
    <property type="entry name" value="BIFUNCTIONAL CHITINASE/LYSOZYME-RELATED"/>
    <property type="match status" value="1"/>
</dbReference>
<protein>
    <submittedName>
        <fullName evidence="2">Putative bifunctional chitinase/lysozyme</fullName>
    </submittedName>
</protein>
<keyword evidence="3" id="KW-1185">Reference proteome</keyword>
<dbReference type="SUPFAM" id="SSF51445">
    <property type="entry name" value="(Trans)glycosidases"/>
    <property type="match status" value="1"/>
</dbReference>
<feature type="chain" id="PRO_5008904276" evidence="1">
    <location>
        <begin position="23"/>
        <end position="317"/>
    </location>
</feature>
<dbReference type="Proteomes" id="UP000094527">
    <property type="component" value="Unassembled WGS sequence"/>
</dbReference>
<dbReference type="OMA" id="KWTAPSA"/>
<evidence type="ECO:0000256" key="1">
    <source>
        <dbReference type="SAM" id="SignalP"/>
    </source>
</evidence>
<dbReference type="InterPro" id="IPR017853">
    <property type="entry name" value="GH"/>
</dbReference>
<feature type="signal peptide" evidence="1">
    <location>
        <begin position="1"/>
        <end position="22"/>
    </location>
</feature>
<keyword evidence="1" id="KW-0732">Signal</keyword>
<dbReference type="AlphaFoldDB" id="A0A1D2MMI2"/>
<dbReference type="EMBL" id="LJIJ01000868">
    <property type="protein sequence ID" value="ODM94045.1"/>
    <property type="molecule type" value="Genomic_DNA"/>
</dbReference>
<proteinExistence type="predicted"/>
<gene>
    <name evidence="2" type="ORF">Ocin01_12640</name>
</gene>
<dbReference type="Gene3D" id="3.20.20.80">
    <property type="entry name" value="Glycosidases"/>
    <property type="match status" value="1"/>
</dbReference>
<dbReference type="InterPro" id="IPR052750">
    <property type="entry name" value="GH18_Chitinase"/>
</dbReference>
<dbReference type="STRING" id="48709.A0A1D2MMI2"/>
<sequence>MNSLAKTALFLLVCGTPIFCNAAGNVRFAPYYDTFLDNRKNLADIARTTGQLNYHLAFALGGHQGCKPMWGGTFEIDDETILNPIKEVKAMGGEMIIATGGALGPYLEHLCTTVDDLATAYKTALDAVGTNHLDVDVETTVNFDLMNQALAKVQQERPDVTVSFTLMIQGEDYGLTPALGVDLLVNAKRNGVRVDIVNAMTMEFPKQSPDFGDAVINAAIMVLAQMKEIWPEKSDAELKQMIGVTPMIGRNFNGNVFEVTHARKLVDWANTNRIGLLAFWSIERDNGGCPGSVSPYCSGASSQTDYEFTQVFKGFNY</sequence>
<accession>A0A1D2MMI2</accession>
<comment type="caution">
    <text evidence="2">The sequence shown here is derived from an EMBL/GenBank/DDBJ whole genome shotgun (WGS) entry which is preliminary data.</text>
</comment>
<reference evidence="2 3" key="1">
    <citation type="journal article" date="2016" name="Genome Biol. Evol.">
        <title>Gene Family Evolution Reflects Adaptation to Soil Environmental Stressors in the Genome of the Collembolan Orchesella cincta.</title>
        <authorList>
            <person name="Faddeeva-Vakhrusheva A."/>
            <person name="Derks M.F."/>
            <person name="Anvar S.Y."/>
            <person name="Agamennone V."/>
            <person name="Suring W."/>
            <person name="Smit S."/>
            <person name="van Straalen N.M."/>
            <person name="Roelofs D."/>
        </authorList>
    </citation>
    <scope>NUCLEOTIDE SEQUENCE [LARGE SCALE GENOMIC DNA]</scope>
    <source>
        <tissue evidence="2">Mixed pool</tissue>
    </source>
</reference>
<organism evidence="2 3">
    <name type="scientific">Orchesella cincta</name>
    <name type="common">Springtail</name>
    <name type="synonym">Podura cincta</name>
    <dbReference type="NCBI Taxonomy" id="48709"/>
    <lineage>
        <taxon>Eukaryota</taxon>
        <taxon>Metazoa</taxon>
        <taxon>Ecdysozoa</taxon>
        <taxon>Arthropoda</taxon>
        <taxon>Hexapoda</taxon>
        <taxon>Collembola</taxon>
        <taxon>Entomobryomorpha</taxon>
        <taxon>Entomobryoidea</taxon>
        <taxon>Orchesellidae</taxon>
        <taxon>Orchesellinae</taxon>
        <taxon>Orchesella</taxon>
    </lineage>
</organism>
<name>A0A1D2MMI2_ORCCI</name>